<keyword evidence="2" id="KW-0808">Transferase</keyword>
<dbReference type="PANTHER" id="PTHR43179">
    <property type="entry name" value="RHAMNOSYLTRANSFERASE WBBL"/>
    <property type="match status" value="1"/>
</dbReference>
<dbReference type="Gene3D" id="3.90.550.10">
    <property type="entry name" value="Spore Coat Polysaccharide Biosynthesis Protein SpsA, Chain A"/>
    <property type="match status" value="1"/>
</dbReference>
<evidence type="ECO:0000313" key="2">
    <source>
        <dbReference type="EMBL" id="RPF26081.1"/>
    </source>
</evidence>
<dbReference type="Pfam" id="PF00535">
    <property type="entry name" value="Glycos_transf_2"/>
    <property type="match status" value="1"/>
</dbReference>
<dbReference type="CDD" id="cd04186">
    <property type="entry name" value="GT_2_like_c"/>
    <property type="match status" value="1"/>
</dbReference>
<dbReference type="GO" id="GO:0016740">
    <property type="term" value="F:transferase activity"/>
    <property type="evidence" value="ECO:0007669"/>
    <property type="project" value="UniProtKB-KW"/>
</dbReference>
<dbReference type="SUPFAM" id="SSF53448">
    <property type="entry name" value="Nucleotide-diphospho-sugar transferases"/>
    <property type="match status" value="1"/>
</dbReference>
<dbReference type="EMBL" id="RKRA01000001">
    <property type="protein sequence ID" value="RPF26081.1"/>
    <property type="molecule type" value="Genomic_DNA"/>
</dbReference>
<organism evidence="2 3">
    <name type="scientific">Georgenia muralis</name>
    <dbReference type="NCBI Taxonomy" id="154117"/>
    <lineage>
        <taxon>Bacteria</taxon>
        <taxon>Bacillati</taxon>
        <taxon>Actinomycetota</taxon>
        <taxon>Actinomycetes</taxon>
        <taxon>Micrococcales</taxon>
        <taxon>Bogoriellaceae</taxon>
        <taxon>Georgenia</taxon>
    </lineage>
</organism>
<dbReference type="AlphaFoldDB" id="A0A3N5A2J6"/>
<reference evidence="2 3" key="1">
    <citation type="submission" date="2018-11" db="EMBL/GenBank/DDBJ databases">
        <title>Sequencing the genomes of 1000 actinobacteria strains.</title>
        <authorList>
            <person name="Klenk H.-P."/>
        </authorList>
    </citation>
    <scope>NUCLEOTIDE SEQUENCE [LARGE SCALE GENOMIC DNA]</scope>
    <source>
        <strain evidence="2 3">DSM 14418</strain>
    </source>
</reference>
<name>A0A3N5A2J6_9MICO</name>
<protein>
    <submittedName>
        <fullName evidence="2">GT2 family glycosyltransferase</fullName>
    </submittedName>
</protein>
<dbReference type="InterPro" id="IPR029044">
    <property type="entry name" value="Nucleotide-diphossugar_trans"/>
</dbReference>
<feature type="domain" description="Glycosyltransferase 2-like" evidence="1">
    <location>
        <begin position="6"/>
        <end position="129"/>
    </location>
</feature>
<evidence type="ECO:0000313" key="3">
    <source>
        <dbReference type="Proteomes" id="UP000280726"/>
    </source>
</evidence>
<dbReference type="PANTHER" id="PTHR43179:SF7">
    <property type="entry name" value="RHAMNOSYLTRANSFERASE WBBL"/>
    <property type="match status" value="1"/>
</dbReference>
<dbReference type="Proteomes" id="UP000280726">
    <property type="component" value="Unassembled WGS sequence"/>
</dbReference>
<sequence>MTCSITVVVVTYNSEDHVGALLDSLPDAFGDRAYTTVVVDNGSQDGTVALLLGRDDCTVVRSTNDGFAAGVNTGVRHQGGTGPILVLNPDVVLEPGAVPAMVGALEAPGTGIVAPLVLEADGRLSPSLRREPTLARATGLSFTRLARFSERVDDVREYTRPHVVDWAMGAILLLDRACYEAVGGFDESYFLYSEETDFCLTARDLGWYTVFEPSARAMHVGGGSGESDATHAMQVVNRVRLYRRRNGDLKAWLYFALVLAREVRRAVVGRPSALAGARALLRPALRPPELACGPGLLPR</sequence>
<dbReference type="RefSeq" id="WP_170175172.1">
    <property type="nucleotide sequence ID" value="NZ_RKRA01000001.1"/>
</dbReference>
<gene>
    <name evidence="2" type="ORF">EDD32_0505</name>
</gene>
<dbReference type="InterPro" id="IPR001173">
    <property type="entry name" value="Glyco_trans_2-like"/>
</dbReference>
<proteinExistence type="predicted"/>
<keyword evidence="3" id="KW-1185">Reference proteome</keyword>
<comment type="caution">
    <text evidence="2">The sequence shown here is derived from an EMBL/GenBank/DDBJ whole genome shotgun (WGS) entry which is preliminary data.</text>
</comment>
<evidence type="ECO:0000259" key="1">
    <source>
        <dbReference type="Pfam" id="PF00535"/>
    </source>
</evidence>
<accession>A0A3N5A2J6</accession>